<dbReference type="Proteomes" id="UP001330749">
    <property type="component" value="Unassembled WGS sequence"/>
</dbReference>
<reference evidence="1 2" key="1">
    <citation type="submission" date="2023-03" db="EMBL/GenBank/DDBJ databases">
        <title>Bacillus Genome Sequencing.</title>
        <authorList>
            <person name="Dunlap C."/>
        </authorList>
    </citation>
    <scope>NUCLEOTIDE SEQUENCE [LARGE SCALE GENOMIC DNA]</scope>
    <source>
        <strain evidence="1 2">B-14544</strain>
    </source>
</reference>
<comment type="caution">
    <text evidence="1">The sequence shown here is derived from an EMBL/GenBank/DDBJ whole genome shotgun (WGS) entry which is preliminary data.</text>
</comment>
<gene>
    <name evidence="1" type="ORF">P4447_11050</name>
</gene>
<dbReference type="Pfam" id="PF10842">
    <property type="entry name" value="DUF2642"/>
    <property type="match status" value="1"/>
</dbReference>
<evidence type="ECO:0000313" key="2">
    <source>
        <dbReference type="Proteomes" id="UP001330749"/>
    </source>
</evidence>
<accession>A0ABU6NCF8</accession>
<name>A0ABU6NCF8_9BACI</name>
<protein>
    <submittedName>
        <fullName evidence="1">DUF2642 domain-containing protein</fullName>
    </submittedName>
</protein>
<evidence type="ECO:0000313" key="1">
    <source>
        <dbReference type="EMBL" id="MED3562987.1"/>
    </source>
</evidence>
<sequence length="94" mass="10776">MTDFNFHQIANELLKKEVEITTLQGSFNGRLRAVGTDVVILQSRGRGTPIELTIRIETIVAIFRVEMMVPRGPFGFNPMEAQFEHEDEHHHESN</sequence>
<keyword evidence="2" id="KW-1185">Reference proteome</keyword>
<organism evidence="1 2">
    <name type="scientific">Bacillus xiapuensis</name>
    <dbReference type="NCBI Taxonomy" id="2014075"/>
    <lineage>
        <taxon>Bacteria</taxon>
        <taxon>Bacillati</taxon>
        <taxon>Bacillota</taxon>
        <taxon>Bacilli</taxon>
        <taxon>Bacillales</taxon>
        <taxon>Bacillaceae</taxon>
        <taxon>Bacillus</taxon>
    </lineage>
</organism>
<proteinExistence type="predicted"/>
<dbReference type="RefSeq" id="WP_327968008.1">
    <property type="nucleotide sequence ID" value="NZ_JARMQG010000130.1"/>
</dbReference>
<dbReference type="EMBL" id="JARMQG010000130">
    <property type="protein sequence ID" value="MED3562987.1"/>
    <property type="molecule type" value="Genomic_DNA"/>
</dbReference>
<dbReference type="InterPro" id="IPR020139">
    <property type="entry name" value="DUF2642"/>
</dbReference>